<reference evidence="9" key="1">
    <citation type="journal article" date="2019" name="Int. J. Syst. Evol. Microbiol.">
        <title>The Global Catalogue of Microorganisms (GCM) 10K type strain sequencing project: providing services to taxonomists for standard genome sequencing and annotation.</title>
        <authorList>
            <consortium name="The Broad Institute Genomics Platform"/>
            <consortium name="The Broad Institute Genome Sequencing Center for Infectious Disease"/>
            <person name="Wu L."/>
            <person name="Ma J."/>
        </authorList>
    </citation>
    <scope>NUCLEOTIDE SEQUENCE [LARGE SCALE GENOMIC DNA]</scope>
    <source>
        <strain evidence="9">CGMCC 1.12477</strain>
    </source>
</reference>
<keyword evidence="5" id="KW-0804">Transcription</keyword>
<accession>A0ABW4TN67</accession>
<comment type="similarity">
    <text evidence="1">Belongs to the sigma-70 factor family. ECF subfamily.</text>
</comment>
<feature type="domain" description="RNA polymerase sigma factor 70 region 4 type 2" evidence="7">
    <location>
        <begin position="134"/>
        <end position="179"/>
    </location>
</feature>
<protein>
    <submittedName>
        <fullName evidence="8">SigE family RNA polymerase sigma factor</fullName>
    </submittedName>
</protein>
<dbReference type="InterPro" id="IPR013325">
    <property type="entry name" value="RNA_pol_sigma_r2"/>
</dbReference>
<comment type="caution">
    <text evidence="8">The sequence shown here is derived from an EMBL/GenBank/DDBJ whole genome shotgun (WGS) entry which is preliminary data.</text>
</comment>
<evidence type="ECO:0000256" key="2">
    <source>
        <dbReference type="ARBA" id="ARBA00023015"/>
    </source>
</evidence>
<dbReference type="PANTHER" id="PTHR43133:SF50">
    <property type="entry name" value="ECF RNA POLYMERASE SIGMA FACTOR SIGM"/>
    <property type="match status" value="1"/>
</dbReference>
<dbReference type="Proteomes" id="UP001597351">
    <property type="component" value="Unassembled WGS sequence"/>
</dbReference>
<dbReference type="CDD" id="cd06171">
    <property type="entry name" value="Sigma70_r4"/>
    <property type="match status" value="1"/>
</dbReference>
<evidence type="ECO:0000313" key="8">
    <source>
        <dbReference type="EMBL" id="MFD1946987.1"/>
    </source>
</evidence>
<dbReference type="Pfam" id="PF08281">
    <property type="entry name" value="Sigma70_r4_2"/>
    <property type="match status" value="1"/>
</dbReference>
<dbReference type="InterPro" id="IPR014325">
    <property type="entry name" value="RNA_pol_sigma-E_actinobac"/>
</dbReference>
<feature type="domain" description="RNA polymerase sigma-70 region 2" evidence="6">
    <location>
        <begin position="37"/>
        <end position="98"/>
    </location>
</feature>
<evidence type="ECO:0000256" key="4">
    <source>
        <dbReference type="ARBA" id="ARBA00023125"/>
    </source>
</evidence>
<dbReference type="RefSeq" id="WP_343917661.1">
    <property type="nucleotide sequence ID" value="NZ_BAAAJT010000002.1"/>
</dbReference>
<dbReference type="InterPro" id="IPR013324">
    <property type="entry name" value="RNA_pol_sigma_r3/r4-like"/>
</dbReference>
<dbReference type="SUPFAM" id="SSF88659">
    <property type="entry name" value="Sigma3 and sigma4 domains of RNA polymerase sigma factors"/>
    <property type="match status" value="1"/>
</dbReference>
<sequence length="190" mass="21153">MRRQRRREEVGWVFSATRTDPASRQASFEEYAATAWPTLYRSAYLLTGNHADAEDVAQQTLIKVHGAWTKVAASDSPNAYVRRILTNTFLSSKRSKARGLELLTDEMPERPRDLGHGSGSAGSEDRWALWPHVAGLPPQQRAVIVLRYYEDLSEAEIADVLGCSRGTVKSTAHRALKNLRTAMPTEGEEG</sequence>
<evidence type="ECO:0000313" key="9">
    <source>
        <dbReference type="Proteomes" id="UP001597351"/>
    </source>
</evidence>
<gene>
    <name evidence="8" type="ORF">ACFSDE_09290</name>
</gene>
<dbReference type="NCBIfam" id="TIGR02983">
    <property type="entry name" value="SigE-fam_strep"/>
    <property type="match status" value="1"/>
</dbReference>
<dbReference type="NCBIfam" id="TIGR02937">
    <property type="entry name" value="sigma70-ECF"/>
    <property type="match status" value="1"/>
</dbReference>
<evidence type="ECO:0000256" key="1">
    <source>
        <dbReference type="ARBA" id="ARBA00010641"/>
    </source>
</evidence>
<evidence type="ECO:0000256" key="5">
    <source>
        <dbReference type="ARBA" id="ARBA00023163"/>
    </source>
</evidence>
<name>A0ABW4TN67_9ACTN</name>
<dbReference type="InterPro" id="IPR036388">
    <property type="entry name" value="WH-like_DNA-bd_sf"/>
</dbReference>
<dbReference type="PANTHER" id="PTHR43133">
    <property type="entry name" value="RNA POLYMERASE ECF-TYPE SIGMA FACTO"/>
    <property type="match status" value="1"/>
</dbReference>
<evidence type="ECO:0000256" key="3">
    <source>
        <dbReference type="ARBA" id="ARBA00023082"/>
    </source>
</evidence>
<dbReference type="InterPro" id="IPR014284">
    <property type="entry name" value="RNA_pol_sigma-70_dom"/>
</dbReference>
<dbReference type="InterPro" id="IPR007627">
    <property type="entry name" value="RNA_pol_sigma70_r2"/>
</dbReference>
<dbReference type="Pfam" id="PF04542">
    <property type="entry name" value="Sigma70_r2"/>
    <property type="match status" value="1"/>
</dbReference>
<keyword evidence="4" id="KW-0238">DNA-binding</keyword>
<dbReference type="Gene3D" id="1.10.10.10">
    <property type="entry name" value="Winged helix-like DNA-binding domain superfamily/Winged helix DNA-binding domain"/>
    <property type="match status" value="1"/>
</dbReference>
<evidence type="ECO:0000259" key="7">
    <source>
        <dbReference type="Pfam" id="PF08281"/>
    </source>
</evidence>
<dbReference type="InterPro" id="IPR039425">
    <property type="entry name" value="RNA_pol_sigma-70-like"/>
</dbReference>
<keyword evidence="3" id="KW-0731">Sigma factor</keyword>
<keyword evidence="2" id="KW-0805">Transcription regulation</keyword>
<evidence type="ECO:0000259" key="6">
    <source>
        <dbReference type="Pfam" id="PF04542"/>
    </source>
</evidence>
<dbReference type="Gene3D" id="1.10.1740.10">
    <property type="match status" value="1"/>
</dbReference>
<proteinExistence type="inferred from homology"/>
<dbReference type="InterPro" id="IPR013249">
    <property type="entry name" value="RNA_pol_sigma70_r4_t2"/>
</dbReference>
<organism evidence="8 9">
    <name type="scientific">Nocardioides aestuarii</name>
    <dbReference type="NCBI Taxonomy" id="252231"/>
    <lineage>
        <taxon>Bacteria</taxon>
        <taxon>Bacillati</taxon>
        <taxon>Actinomycetota</taxon>
        <taxon>Actinomycetes</taxon>
        <taxon>Propionibacteriales</taxon>
        <taxon>Nocardioidaceae</taxon>
        <taxon>Nocardioides</taxon>
    </lineage>
</organism>
<dbReference type="EMBL" id="JBHUGD010000003">
    <property type="protein sequence ID" value="MFD1946987.1"/>
    <property type="molecule type" value="Genomic_DNA"/>
</dbReference>
<dbReference type="SUPFAM" id="SSF88946">
    <property type="entry name" value="Sigma2 domain of RNA polymerase sigma factors"/>
    <property type="match status" value="1"/>
</dbReference>
<keyword evidence="9" id="KW-1185">Reference proteome</keyword>